<dbReference type="GO" id="GO:0043130">
    <property type="term" value="F:ubiquitin binding"/>
    <property type="evidence" value="ECO:0007669"/>
    <property type="project" value="TreeGrafter"/>
</dbReference>
<evidence type="ECO:0000256" key="1">
    <source>
        <dbReference type="SAM" id="MobiDB-lite"/>
    </source>
</evidence>
<dbReference type="GeneTree" id="ENSGT00390000018326"/>
<name>G3W3Z0_SARHA</name>
<dbReference type="PANTHER" id="PTHR23322">
    <property type="entry name" value="FAS-ASSOCIATED PROTEIN"/>
    <property type="match status" value="1"/>
</dbReference>
<keyword evidence="2" id="KW-1133">Transmembrane helix</keyword>
<dbReference type="eggNOG" id="KOG1363">
    <property type="taxonomic scope" value="Eukaryota"/>
</dbReference>
<feature type="compositionally biased region" description="Gly residues" evidence="1">
    <location>
        <begin position="1"/>
        <end position="18"/>
    </location>
</feature>
<keyword evidence="5" id="KW-1185">Reference proteome</keyword>
<feature type="domain" description="UBX" evidence="3">
    <location>
        <begin position="242"/>
        <end position="318"/>
    </location>
</feature>
<dbReference type="InterPro" id="IPR029071">
    <property type="entry name" value="Ubiquitin-like_domsf"/>
</dbReference>
<reference evidence="4" key="3">
    <citation type="submission" date="2025-09" db="UniProtKB">
        <authorList>
            <consortium name="Ensembl"/>
        </authorList>
    </citation>
    <scope>IDENTIFICATION</scope>
</reference>
<dbReference type="STRING" id="9305.ENSSHAP00000010145"/>
<dbReference type="Gene3D" id="3.10.20.90">
    <property type="entry name" value="Phosphatidylinositol 3-kinase Catalytic Subunit, Chain A, domain 1"/>
    <property type="match status" value="1"/>
</dbReference>
<gene>
    <name evidence="4" type="primary">UBXN8</name>
</gene>
<feature type="region of interest" description="Disordered" evidence="1">
    <location>
        <begin position="188"/>
        <end position="230"/>
    </location>
</feature>
<feature type="region of interest" description="Disordered" evidence="1">
    <location>
        <begin position="1"/>
        <end position="38"/>
    </location>
</feature>
<dbReference type="Pfam" id="PF00789">
    <property type="entry name" value="UBX"/>
    <property type="match status" value="1"/>
</dbReference>
<dbReference type="PROSITE" id="PS50033">
    <property type="entry name" value="UBX"/>
    <property type="match status" value="1"/>
</dbReference>
<reference evidence="4" key="2">
    <citation type="submission" date="2025-08" db="UniProtKB">
        <authorList>
            <consortium name="Ensembl"/>
        </authorList>
    </citation>
    <scope>IDENTIFICATION</scope>
</reference>
<evidence type="ECO:0000313" key="4">
    <source>
        <dbReference type="Ensembl" id="ENSSHAP00000010145.2"/>
    </source>
</evidence>
<keyword evidence="2" id="KW-0472">Membrane</keyword>
<dbReference type="CDD" id="cd01774">
    <property type="entry name" value="UBX_UBXN8"/>
    <property type="match status" value="1"/>
</dbReference>
<dbReference type="PANTHER" id="PTHR23322:SF93">
    <property type="entry name" value="UBX DOMAIN-CONTAINING PROTEIN 8"/>
    <property type="match status" value="1"/>
</dbReference>
<protein>
    <submittedName>
        <fullName evidence="4">UBX domain protein 8</fullName>
    </submittedName>
</protein>
<dbReference type="InterPro" id="IPR001012">
    <property type="entry name" value="UBX_dom"/>
</dbReference>
<reference evidence="4 5" key="1">
    <citation type="journal article" date="2011" name="Proc. Natl. Acad. Sci. U.S.A.">
        <title>Genetic diversity and population structure of the endangered marsupial Sarcophilus harrisii (Tasmanian devil).</title>
        <authorList>
            <person name="Miller W."/>
            <person name="Hayes V.M."/>
            <person name="Ratan A."/>
            <person name="Petersen D.C."/>
            <person name="Wittekindt N.E."/>
            <person name="Miller J."/>
            <person name="Walenz B."/>
            <person name="Knight J."/>
            <person name="Qi J."/>
            <person name="Zhao F."/>
            <person name="Wang Q."/>
            <person name="Bedoya-Reina O.C."/>
            <person name="Katiyar N."/>
            <person name="Tomsho L.P."/>
            <person name="Kasson L.M."/>
            <person name="Hardie R.A."/>
            <person name="Woodbridge P."/>
            <person name="Tindall E.A."/>
            <person name="Bertelsen M.F."/>
            <person name="Dixon D."/>
            <person name="Pyecroft S."/>
            <person name="Helgen K.M."/>
            <person name="Lesk A.M."/>
            <person name="Pringle T.H."/>
            <person name="Patterson N."/>
            <person name="Zhang Y."/>
            <person name="Kreiss A."/>
            <person name="Woods G.M."/>
            <person name="Jones M.E."/>
            <person name="Schuster S.C."/>
        </authorList>
    </citation>
    <scope>NUCLEOTIDE SEQUENCE [LARGE SCALE GENOMIC DNA]</scope>
</reference>
<feature type="region of interest" description="Disordered" evidence="1">
    <location>
        <begin position="125"/>
        <end position="147"/>
    </location>
</feature>
<proteinExistence type="predicted"/>
<accession>G3W3Z0</accession>
<evidence type="ECO:0000313" key="5">
    <source>
        <dbReference type="Proteomes" id="UP000007648"/>
    </source>
</evidence>
<sequence length="327" mass="35856">VGSGRGCAGKGWGGGVSPGGSVLRRRGPGAQGASGPPRRTYAGAAQLVALHHGGVGSQLGRTPGAGQAARAAADDQEVIGWKDIFLLGGRGLLFLAILTLIILVTTPWLTPQAPPEVYLTVTEDENKRRQKRVREKQQETLSTKSSGYLKNVLKPRQETKLRKQEESFYQMMGETWKSLEGYKLGGYEEPSLASEHGAPGDTPNREASRRRKLPEHVNRAPAPPEQPRAKKGLVIPEEPPETAEEVVAIALRCPDGRVFRRRFCKTWSSQVLLDWMMKVGYHKSIYTLSTSYPRRPLEVGKDQTLEDAGLTTDTVLNVEEREPCPSL</sequence>
<dbReference type="Ensembl" id="ENSSHAT00000010234.2">
    <property type="protein sequence ID" value="ENSSHAP00000010145.2"/>
    <property type="gene ID" value="ENSSHAG00000008767.2"/>
</dbReference>
<dbReference type="Proteomes" id="UP000007648">
    <property type="component" value="Unassembled WGS sequence"/>
</dbReference>
<evidence type="ECO:0000259" key="3">
    <source>
        <dbReference type="PROSITE" id="PS50033"/>
    </source>
</evidence>
<dbReference type="FunCoup" id="G3W3Z0">
    <property type="interactions" value="499"/>
</dbReference>
<dbReference type="InterPro" id="IPR050730">
    <property type="entry name" value="UBX_domain-protein"/>
</dbReference>
<dbReference type="InParanoid" id="G3W3Z0"/>
<dbReference type="AlphaFoldDB" id="G3W3Z0"/>
<keyword evidence="2" id="KW-0812">Transmembrane</keyword>
<dbReference type="SUPFAM" id="SSF54236">
    <property type="entry name" value="Ubiquitin-like"/>
    <property type="match status" value="1"/>
</dbReference>
<organism evidence="4 5">
    <name type="scientific">Sarcophilus harrisii</name>
    <name type="common">Tasmanian devil</name>
    <name type="synonym">Sarcophilus laniarius</name>
    <dbReference type="NCBI Taxonomy" id="9305"/>
    <lineage>
        <taxon>Eukaryota</taxon>
        <taxon>Metazoa</taxon>
        <taxon>Chordata</taxon>
        <taxon>Craniata</taxon>
        <taxon>Vertebrata</taxon>
        <taxon>Euteleostomi</taxon>
        <taxon>Mammalia</taxon>
        <taxon>Metatheria</taxon>
        <taxon>Dasyuromorphia</taxon>
        <taxon>Dasyuridae</taxon>
        <taxon>Sarcophilus</taxon>
    </lineage>
</organism>
<evidence type="ECO:0000256" key="2">
    <source>
        <dbReference type="SAM" id="Phobius"/>
    </source>
</evidence>
<feature type="transmembrane region" description="Helical" evidence="2">
    <location>
        <begin position="92"/>
        <end position="110"/>
    </location>
</feature>